<reference evidence="3 4" key="1">
    <citation type="submission" date="2015-12" db="EMBL/GenBank/DDBJ databases">
        <title>Complete genome of Roseateles depolymerans KCTC 42856.</title>
        <authorList>
            <person name="Kim K.M."/>
        </authorList>
    </citation>
    <scope>NUCLEOTIDE SEQUENCE [LARGE SCALE GENOMIC DNA]</scope>
    <source>
        <strain evidence="3 4">KCTC 42856</strain>
    </source>
</reference>
<name>A0A0U3MS46_9BURK</name>
<proteinExistence type="predicted"/>
<evidence type="ECO:0000256" key="1">
    <source>
        <dbReference type="ARBA" id="ARBA00022679"/>
    </source>
</evidence>
<dbReference type="OrthoDB" id="143110at2"/>
<dbReference type="InterPro" id="IPR016181">
    <property type="entry name" value="Acyl_CoA_acyltransferase"/>
</dbReference>
<dbReference type="PANTHER" id="PTHR43877:SF1">
    <property type="entry name" value="ACETYLTRANSFERASE"/>
    <property type="match status" value="1"/>
</dbReference>
<dbReference type="STRING" id="76731.RD2015_187"/>
<dbReference type="CDD" id="cd04301">
    <property type="entry name" value="NAT_SF"/>
    <property type="match status" value="1"/>
</dbReference>
<dbReference type="InterPro" id="IPR050832">
    <property type="entry name" value="Bact_Acetyltransf"/>
</dbReference>
<dbReference type="EMBL" id="CP013729">
    <property type="protein sequence ID" value="ALV04692.1"/>
    <property type="molecule type" value="Genomic_DNA"/>
</dbReference>
<dbReference type="KEGG" id="rdp:RD2015_187"/>
<keyword evidence="1 3" id="KW-0808">Transferase</keyword>
<evidence type="ECO:0000256" key="2">
    <source>
        <dbReference type="ARBA" id="ARBA00023315"/>
    </source>
</evidence>
<dbReference type="AlphaFoldDB" id="A0A0U3MS46"/>
<dbReference type="Gene3D" id="3.40.630.30">
    <property type="match status" value="1"/>
</dbReference>
<dbReference type="Proteomes" id="UP000060699">
    <property type="component" value="Chromosome"/>
</dbReference>
<sequence>MTHLPESPDAPHLRPATPDDADRLSALAIQVYLDTYATQGVSQGLAREALTLMSSGAFAERAQQPHLRLILAEKGDGLVGFAEMALNAGPAPGTSQEGAELVRLYVQPAFQRSGVGGLLIEAAEQLARAAQRPSLWLTAWEGNHRARAFYAKRAYADHGATVHWIEGQPIGNRVLVRLL</sequence>
<organism evidence="3 4">
    <name type="scientific">Roseateles depolymerans</name>
    <dbReference type="NCBI Taxonomy" id="76731"/>
    <lineage>
        <taxon>Bacteria</taxon>
        <taxon>Pseudomonadati</taxon>
        <taxon>Pseudomonadota</taxon>
        <taxon>Betaproteobacteria</taxon>
        <taxon>Burkholderiales</taxon>
        <taxon>Sphaerotilaceae</taxon>
        <taxon>Roseateles</taxon>
    </lineage>
</organism>
<gene>
    <name evidence="3" type="ORF">RD2015_187</name>
</gene>
<dbReference type="SUPFAM" id="SSF55729">
    <property type="entry name" value="Acyl-CoA N-acyltransferases (Nat)"/>
    <property type="match status" value="1"/>
</dbReference>
<dbReference type="RefSeq" id="WP_058933289.1">
    <property type="nucleotide sequence ID" value="NZ_CP013729.1"/>
</dbReference>
<dbReference type="InterPro" id="IPR000182">
    <property type="entry name" value="GNAT_dom"/>
</dbReference>
<keyword evidence="2" id="KW-0012">Acyltransferase</keyword>
<dbReference type="GO" id="GO:0016747">
    <property type="term" value="F:acyltransferase activity, transferring groups other than amino-acyl groups"/>
    <property type="evidence" value="ECO:0007669"/>
    <property type="project" value="InterPro"/>
</dbReference>
<accession>A0A0U3MS46</accession>
<evidence type="ECO:0000313" key="4">
    <source>
        <dbReference type="Proteomes" id="UP000060699"/>
    </source>
</evidence>
<evidence type="ECO:0000313" key="3">
    <source>
        <dbReference type="EMBL" id="ALV04692.1"/>
    </source>
</evidence>
<protein>
    <submittedName>
        <fullName evidence="3">Acetyltransferase, GNAT family</fullName>
    </submittedName>
</protein>
<dbReference type="PANTHER" id="PTHR43877">
    <property type="entry name" value="AMINOALKYLPHOSPHONATE N-ACETYLTRANSFERASE-RELATED-RELATED"/>
    <property type="match status" value="1"/>
</dbReference>
<dbReference type="PROSITE" id="PS51186">
    <property type="entry name" value="GNAT"/>
    <property type="match status" value="1"/>
</dbReference>
<dbReference type="Pfam" id="PF00583">
    <property type="entry name" value="Acetyltransf_1"/>
    <property type="match status" value="1"/>
</dbReference>
<keyword evidence="4" id="KW-1185">Reference proteome</keyword>